<keyword evidence="2" id="KW-1185">Reference proteome</keyword>
<dbReference type="EMBL" id="FXTQ01000001">
    <property type="protein sequence ID" value="SMO41516.1"/>
    <property type="molecule type" value="Genomic_DNA"/>
</dbReference>
<organism evidence="1 2">
    <name type="scientific">Flavobacterium nitrogenifigens</name>
    <dbReference type="NCBI Taxonomy" id="1617283"/>
    <lineage>
        <taxon>Bacteria</taxon>
        <taxon>Pseudomonadati</taxon>
        <taxon>Bacteroidota</taxon>
        <taxon>Flavobacteriia</taxon>
        <taxon>Flavobacteriales</taxon>
        <taxon>Flavobacteriaceae</taxon>
        <taxon>Flavobacterium</taxon>
    </lineage>
</organism>
<evidence type="ECO:0000313" key="2">
    <source>
        <dbReference type="Proteomes" id="UP000319267"/>
    </source>
</evidence>
<protein>
    <submittedName>
        <fullName evidence="1">PcfK-like protein</fullName>
    </submittedName>
</protein>
<accession>A0A521B399</accession>
<dbReference type="AlphaFoldDB" id="A0A521B399"/>
<sequence>MKGSEKFKKRIEDFLKGKSQSDSAFAPMLEKASKNLENCLKYIISEVKKTGECAFDDSEIFDMALTYYTDDTIGNIPEIKCTVTTNQPKEADLFSPPAPIAEKAEQIISDAPFPAKDIPLQRTARQAQTTLTLFEL</sequence>
<dbReference type="OrthoDB" id="713714at2"/>
<name>A0A521B399_9FLAO</name>
<proteinExistence type="predicted"/>
<evidence type="ECO:0000313" key="1">
    <source>
        <dbReference type="EMBL" id="SMO41516.1"/>
    </source>
</evidence>
<dbReference type="Pfam" id="PF14058">
    <property type="entry name" value="PcfK"/>
    <property type="match status" value="1"/>
</dbReference>
<dbReference type="RefSeq" id="WP_111377054.1">
    <property type="nucleotide sequence ID" value="NZ_CP043612.1"/>
</dbReference>
<dbReference type="Proteomes" id="UP000319267">
    <property type="component" value="Unassembled WGS sequence"/>
</dbReference>
<dbReference type="InterPro" id="IPR025624">
    <property type="entry name" value="PcfK"/>
</dbReference>
<gene>
    <name evidence="1" type="ORF">SAMN06265220_101636</name>
</gene>
<reference evidence="1 2" key="1">
    <citation type="submission" date="2017-05" db="EMBL/GenBank/DDBJ databases">
        <authorList>
            <person name="Varghese N."/>
            <person name="Submissions S."/>
        </authorList>
    </citation>
    <scope>NUCLEOTIDE SEQUENCE [LARGE SCALE GENOMIC DNA]</scope>
    <source>
        <strain evidence="1 2">DSM 29982</strain>
    </source>
</reference>